<accession>A0A1I7YRC2</accession>
<evidence type="ECO:0000313" key="1">
    <source>
        <dbReference type="Proteomes" id="UP000095287"/>
    </source>
</evidence>
<name>A0A1I7YRC2_9BILA</name>
<dbReference type="Proteomes" id="UP000095287">
    <property type="component" value="Unplaced"/>
</dbReference>
<proteinExistence type="predicted"/>
<keyword evidence="1" id="KW-1185">Reference proteome</keyword>
<dbReference type="GO" id="GO:0005876">
    <property type="term" value="C:spindle microtubule"/>
    <property type="evidence" value="ECO:0007669"/>
    <property type="project" value="TreeGrafter"/>
</dbReference>
<dbReference type="InterPro" id="IPR011990">
    <property type="entry name" value="TPR-like_helical_dom_sf"/>
</dbReference>
<organism evidence="1 2">
    <name type="scientific">Steinernema glaseri</name>
    <dbReference type="NCBI Taxonomy" id="37863"/>
    <lineage>
        <taxon>Eukaryota</taxon>
        <taxon>Metazoa</taxon>
        <taxon>Ecdysozoa</taxon>
        <taxon>Nematoda</taxon>
        <taxon>Chromadorea</taxon>
        <taxon>Rhabditida</taxon>
        <taxon>Tylenchina</taxon>
        <taxon>Panagrolaimomorpha</taxon>
        <taxon>Strongyloidoidea</taxon>
        <taxon>Steinernematidae</taxon>
        <taxon>Steinernema</taxon>
    </lineage>
</organism>
<dbReference type="Pfam" id="PF21033">
    <property type="entry name" value="RMD1-3"/>
    <property type="match status" value="1"/>
</dbReference>
<dbReference type="AlphaFoldDB" id="A0A1I7YRC2"/>
<dbReference type="SUPFAM" id="SSF48452">
    <property type="entry name" value="TPR-like"/>
    <property type="match status" value="1"/>
</dbReference>
<dbReference type="WBParaSite" id="L893_g18925.t1">
    <property type="protein sequence ID" value="L893_g18925.t1"/>
    <property type="gene ID" value="L893_g18925"/>
</dbReference>
<evidence type="ECO:0000313" key="2">
    <source>
        <dbReference type="WBParaSite" id="L893_g18925.t1"/>
    </source>
</evidence>
<dbReference type="PANTHER" id="PTHR16056:SF20">
    <property type="entry name" value="C2H2-TYPE DOMAIN-CONTAINING PROTEIN-RELATED"/>
    <property type="match status" value="1"/>
</dbReference>
<reference evidence="2" key="1">
    <citation type="submission" date="2016-11" db="UniProtKB">
        <authorList>
            <consortium name="WormBaseParasite"/>
        </authorList>
    </citation>
    <scope>IDENTIFICATION</scope>
</reference>
<protein>
    <submittedName>
        <fullName evidence="2">TPR_REGION domain-containing protein</fullName>
    </submittedName>
</protein>
<dbReference type="PANTHER" id="PTHR16056">
    <property type="entry name" value="REGULATOR OF MICROTUBULE DYNAMICS PROTEIN"/>
    <property type="match status" value="1"/>
</dbReference>
<dbReference type="Gene3D" id="1.25.40.10">
    <property type="entry name" value="Tetratricopeptide repeat domain"/>
    <property type="match status" value="1"/>
</dbReference>
<dbReference type="GO" id="GO:0005739">
    <property type="term" value="C:mitochondrion"/>
    <property type="evidence" value="ECO:0007669"/>
    <property type="project" value="TreeGrafter"/>
</dbReference>
<sequence length="232" mass="26428">MSNFPELDKLLEEGEGQQAYELAKKLLKEDKDNAELLWRLARACHYYASSLGKKDVAKKKELLTEGRDAGAAAYKINDKSFNVLKWAAVLSGEMSDFVGTKERIQEGYKFKEYLDKAIAINPDDNSLLHMRGRFSYSVANLSWLERKAAAAFFAEPPTATIDEALRDFEESERLKPNQWMENLYYLAKCYLAKGNKESAVKYLKIADGLEACDDGERDMQAEVRKLLEKNSK</sequence>
<dbReference type="GO" id="GO:0008017">
    <property type="term" value="F:microtubule binding"/>
    <property type="evidence" value="ECO:0007669"/>
    <property type="project" value="TreeGrafter"/>
</dbReference>
<dbReference type="InterPro" id="IPR049039">
    <property type="entry name" value="RMD1-3_a_helical_rpt"/>
</dbReference>
<dbReference type="GO" id="GO:0097431">
    <property type="term" value="C:mitotic spindle pole"/>
    <property type="evidence" value="ECO:0007669"/>
    <property type="project" value="TreeGrafter"/>
</dbReference>